<evidence type="ECO:0000313" key="3">
    <source>
        <dbReference type="Proteomes" id="UP001206312"/>
    </source>
</evidence>
<protein>
    <submittedName>
        <fullName evidence="2">Uncharacterized protein</fullName>
    </submittedName>
</protein>
<keyword evidence="1" id="KW-0732">Signal</keyword>
<name>A0ABT1B1Z7_9FLAO</name>
<sequence length="221" mass="24736">MKKGHVLLALSLAAMPLVSAQTALDLPSTYLNNNTSGGANNLPPNVQGSPYLTDDFIRGTVYSEGEKPYPAMMRYNAYQDEMQVQGSGGITTLFKRDYVWAVLGGETFRIESYETGSGERQGYFVELNPGKARLLKRYRREFREGEAAVSSYSQGQPPRFDEETTYFLALEGSPAKEVKLRKKDVLEVLSNPEAEAFVQENKLKLKSEEEVIQLLNFVNSQ</sequence>
<organism evidence="2 3">
    <name type="scientific">Robiginitalea marina</name>
    <dbReference type="NCBI Taxonomy" id="2954105"/>
    <lineage>
        <taxon>Bacteria</taxon>
        <taxon>Pseudomonadati</taxon>
        <taxon>Bacteroidota</taxon>
        <taxon>Flavobacteriia</taxon>
        <taxon>Flavobacteriales</taxon>
        <taxon>Flavobacteriaceae</taxon>
        <taxon>Robiginitalea</taxon>
    </lineage>
</organism>
<reference evidence="2 3" key="1">
    <citation type="submission" date="2022-06" db="EMBL/GenBank/DDBJ databases">
        <authorList>
            <person name="Xuan X."/>
        </authorList>
    </citation>
    <scope>NUCLEOTIDE SEQUENCE [LARGE SCALE GENOMIC DNA]</scope>
    <source>
        <strain evidence="2 3">2V75</strain>
    </source>
</reference>
<dbReference type="RefSeq" id="WP_252742304.1">
    <property type="nucleotide sequence ID" value="NZ_JAMXIB010000016.1"/>
</dbReference>
<accession>A0ABT1B1Z7</accession>
<evidence type="ECO:0000313" key="2">
    <source>
        <dbReference type="EMBL" id="MCO5725932.1"/>
    </source>
</evidence>
<dbReference type="EMBL" id="JAMXIB010000016">
    <property type="protein sequence ID" value="MCO5725932.1"/>
    <property type="molecule type" value="Genomic_DNA"/>
</dbReference>
<comment type="caution">
    <text evidence="2">The sequence shown here is derived from an EMBL/GenBank/DDBJ whole genome shotgun (WGS) entry which is preliminary data.</text>
</comment>
<feature type="chain" id="PRO_5046702633" evidence="1">
    <location>
        <begin position="21"/>
        <end position="221"/>
    </location>
</feature>
<keyword evidence="3" id="KW-1185">Reference proteome</keyword>
<proteinExistence type="predicted"/>
<feature type="signal peptide" evidence="1">
    <location>
        <begin position="1"/>
        <end position="20"/>
    </location>
</feature>
<evidence type="ECO:0000256" key="1">
    <source>
        <dbReference type="SAM" id="SignalP"/>
    </source>
</evidence>
<dbReference type="Proteomes" id="UP001206312">
    <property type="component" value="Unassembled WGS sequence"/>
</dbReference>
<gene>
    <name evidence="2" type="ORF">NG653_13790</name>
</gene>